<dbReference type="InterPro" id="IPR057240">
    <property type="entry name" value="ParB_dimer_C"/>
</dbReference>
<evidence type="ECO:0000259" key="4">
    <source>
        <dbReference type="SMART" id="SM00470"/>
    </source>
</evidence>
<dbReference type="GO" id="GO:0005694">
    <property type="term" value="C:chromosome"/>
    <property type="evidence" value="ECO:0007669"/>
    <property type="project" value="TreeGrafter"/>
</dbReference>
<dbReference type="PANTHER" id="PTHR33375">
    <property type="entry name" value="CHROMOSOME-PARTITIONING PROTEIN PARB-RELATED"/>
    <property type="match status" value="1"/>
</dbReference>
<dbReference type="AlphaFoldDB" id="A0A519BQI0"/>
<dbReference type="Proteomes" id="UP000319296">
    <property type="component" value="Unassembled WGS sequence"/>
</dbReference>
<keyword evidence="3" id="KW-0238">DNA-binding</keyword>
<dbReference type="FunFam" id="3.90.1530.30:FF:000001">
    <property type="entry name" value="Chromosome partitioning protein ParB"/>
    <property type="match status" value="1"/>
</dbReference>
<evidence type="ECO:0000256" key="2">
    <source>
        <dbReference type="ARBA" id="ARBA00022829"/>
    </source>
</evidence>
<organism evidence="5 6">
    <name type="scientific">Candidatus Acididesulfobacter diazotrophicus</name>
    <dbReference type="NCBI Taxonomy" id="2597226"/>
    <lineage>
        <taxon>Bacteria</taxon>
        <taxon>Deltaproteobacteria</taxon>
        <taxon>Candidatus Acidulodesulfobacterales</taxon>
        <taxon>Candidatus Acididesulfobacter</taxon>
    </lineage>
</organism>
<dbReference type="SMART" id="SM00470">
    <property type="entry name" value="ParB"/>
    <property type="match status" value="1"/>
</dbReference>
<dbReference type="Gene3D" id="1.10.10.2830">
    <property type="match status" value="1"/>
</dbReference>
<dbReference type="InterPro" id="IPR036086">
    <property type="entry name" value="ParB/Sulfiredoxin_sf"/>
</dbReference>
<dbReference type="GO" id="GO:0007059">
    <property type="term" value="P:chromosome segregation"/>
    <property type="evidence" value="ECO:0007669"/>
    <property type="project" value="UniProtKB-KW"/>
</dbReference>
<evidence type="ECO:0000313" key="5">
    <source>
        <dbReference type="EMBL" id="RZD19469.1"/>
    </source>
</evidence>
<comment type="similarity">
    <text evidence="1">Belongs to the ParB family.</text>
</comment>
<dbReference type="InterPro" id="IPR041468">
    <property type="entry name" value="HTH_ParB/Spo0J"/>
</dbReference>
<comment type="caution">
    <text evidence="5">The sequence shown here is derived from an EMBL/GenBank/DDBJ whole genome shotgun (WGS) entry which is preliminary data.</text>
</comment>
<dbReference type="NCBIfam" id="TIGR00180">
    <property type="entry name" value="parB_part"/>
    <property type="match status" value="1"/>
</dbReference>
<proteinExistence type="inferred from homology"/>
<dbReference type="EMBL" id="SGBB01000001">
    <property type="protein sequence ID" value="RZD19469.1"/>
    <property type="molecule type" value="Genomic_DNA"/>
</dbReference>
<reference evidence="5 6" key="1">
    <citation type="journal article" date="2019" name="ISME J.">
        <title>Insights into ecological role of a new deltaproteobacterial order Candidatus Acidulodesulfobacterales by metagenomics and metatranscriptomics.</title>
        <authorList>
            <person name="Tan S."/>
            <person name="Liu J."/>
            <person name="Fang Y."/>
            <person name="Hedlund B.P."/>
            <person name="Lian Z.H."/>
            <person name="Huang L.Y."/>
            <person name="Li J.T."/>
            <person name="Huang L.N."/>
            <person name="Li W.J."/>
            <person name="Jiang H.C."/>
            <person name="Dong H.L."/>
            <person name="Shu W.S."/>
        </authorList>
    </citation>
    <scope>NUCLEOTIDE SEQUENCE [LARGE SCALE GENOMIC DNA]</scope>
    <source>
        <strain evidence="5">AP1</strain>
    </source>
</reference>
<dbReference type="InterPro" id="IPR050336">
    <property type="entry name" value="Chromosome_partition/occlusion"/>
</dbReference>
<dbReference type="GO" id="GO:0003677">
    <property type="term" value="F:DNA binding"/>
    <property type="evidence" value="ECO:0007669"/>
    <property type="project" value="UniProtKB-KW"/>
</dbReference>
<dbReference type="Pfam" id="PF02195">
    <property type="entry name" value="ParB_N"/>
    <property type="match status" value="1"/>
</dbReference>
<dbReference type="Gene3D" id="3.90.1530.30">
    <property type="match status" value="1"/>
</dbReference>
<protein>
    <submittedName>
        <fullName evidence="5">ParB/RepB/Spo0J family partition protein</fullName>
    </submittedName>
</protein>
<dbReference type="Pfam" id="PF17762">
    <property type="entry name" value="HTH_ParB"/>
    <property type="match status" value="1"/>
</dbReference>
<dbReference type="SUPFAM" id="SSF110849">
    <property type="entry name" value="ParB/Sulfiredoxin"/>
    <property type="match status" value="1"/>
</dbReference>
<accession>A0A519BQI0</accession>
<dbReference type="CDD" id="cd16393">
    <property type="entry name" value="SPO0J_N"/>
    <property type="match status" value="1"/>
</dbReference>
<name>A0A519BQI0_9DELT</name>
<gene>
    <name evidence="5" type="ORF">EVG15_00890</name>
</gene>
<evidence type="ECO:0000256" key="3">
    <source>
        <dbReference type="ARBA" id="ARBA00023125"/>
    </source>
</evidence>
<feature type="domain" description="ParB-like N-terminal" evidence="4">
    <location>
        <begin position="37"/>
        <end position="135"/>
    </location>
</feature>
<dbReference type="FunFam" id="1.10.10.2830:FF:000001">
    <property type="entry name" value="Chromosome partitioning protein ParB"/>
    <property type="match status" value="1"/>
</dbReference>
<dbReference type="SUPFAM" id="SSF109709">
    <property type="entry name" value="KorB DNA-binding domain-like"/>
    <property type="match status" value="1"/>
</dbReference>
<dbReference type="PANTHER" id="PTHR33375:SF1">
    <property type="entry name" value="CHROMOSOME-PARTITIONING PROTEIN PARB-RELATED"/>
    <property type="match status" value="1"/>
</dbReference>
<evidence type="ECO:0000313" key="6">
    <source>
        <dbReference type="Proteomes" id="UP000319296"/>
    </source>
</evidence>
<dbReference type="InterPro" id="IPR003115">
    <property type="entry name" value="ParB_N"/>
</dbReference>
<dbReference type="InterPro" id="IPR004437">
    <property type="entry name" value="ParB/RepB/Spo0J"/>
</dbReference>
<keyword evidence="2" id="KW-0159">Chromosome partition</keyword>
<sequence length="319" mass="36689">MTENNKTLKIKKNVLGRGLGALLSNNDDNEMSNYKIFEIDLNKIKTGTYQPRIYFDKEKLEELKNSIKENGIIQPLIISKSLEKSDTNENENIYDLIAGERRYRAAKELNFKTVPAIIKDFTGSKAIEIALIENIQRQDLNVIEEAGCYKRLIEEYSLTHEELSKKIGKDRATITNILRLLSLNNNIKEKIINGNISPSHARNLIGLPDSEINLLADKIEKEKLTVREVEEYAQKIKNKKKYITPNKHINDKNAAGIKHNANDFALYSQIKKYEEEIFENLQAKVKINYHNKNNKIKGNLEISFNSAEELEKLIKVLTD</sequence>
<dbReference type="Pfam" id="PF23552">
    <property type="entry name" value="ParB_C"/>
    <property type="match status" value="1"/>
</dbReference>
<evidence type="ECO:0000256" key="1">
    <source>
        <dbReference type="ARBA" id="ARBA00006295"/>
    </source>
</evidence>